<dbReference type="InParanoid" id="A0A401GRK1"/>
<sequence length="525" mass="56893">MDPFDSESRAQQHSSTRTSRNGSSTTQIPQPRPTEDGNRTNWQRMQQEGPDRPQRSSSLRSPYEGSSTLSTSQARRVVPPSPLSNLCWPDSDPSVQPPPQAAPNPTESVAQTFPPASSVSQAPRLEDSPLVCPPTPRLGPPTYPVRSSTSWSVMSGDHSLEPPSNLLPRSTPRMLSAIFRSLTERDQSVERPSTPRPGLTRRRSLSPRPRLSPPPSRPKWTYPPGHPARGSEPLEARCYPSSSFGDLSSLRGWLTALYAERPCEPLAPARAHSHIRPPSLSHQHTHIMSAILRPQAARAIARAAPLAARAAAPHARTLATTPDPTHPTDGPRPNNIPTPTKGGNGMYWLVAGTGAAVGVWYYMNMGTPEDVHVRRKAEEQEVRVKTGEAVDAGKRTAKDALKESEQEYHNIKASGQEKLAQARSQASSLASETKSSAQQQYDAAKASAASTYGAAAHKAEAAYADAAHKVDETRQSWGAWFASWFGYGSRKADEAKREAAAQVAQGAAKLEKEAAKIEKEAGKRT</sequence>
<keyword evidence="3" id="KW-1185">Reference proteome</keyword>
<feature type="compositionally biased region" description="Low complexity" evidence="1">
    <location>
        <begin position="14"/>
        <end position="26"/>
    </location>
</feature>
<proteinExistence type="predicted"/>
<feature type="compositionally biased region" description="Pro residues" evidence="1">
    <location>
        <begin position="131"/>
        <end position="143"/>
    </location>
</feature>
<feature type="compositionally biased region" description="Basic and acidic residues" evidence="1">
    <location>
        <begin position="1"/>
        <end position="10"/>
    </location>
</feature>
<accession>A0A401GRK1</accession>
<comment type="caution">
    <text evidence="2">The sequence shown here is derived from an EMBL/GenBank/DDBJ whole genome shotgun (WGS) entry which is preliminary data.</text>
</comment>
<protein>
    <submittedName>
        <fullName evidence="2">Uncharacterized protein</fullName>
    </submittedName>
</protein>
<feature type="region of interest" description="Disordered" evidence="1">
    <location>
        <begin position="311"/>
        <end position="340"/>
    </location>
</feature>
<evidence type="ECO:0000256" key="1">
    <source>
        <dbReference type="SAM" id="MobiDB-lite"/>
    </source>
</evidence>
<dbReference type="EMBL" id="BFAD01000007">
    <property type="protein sequence ID" value="GBE84858.1"/>
    <property type="molecule type" value="Genomic_DNA"/>
</dbReference>
<evidence type="ECO:0000313" key="2">
    <source>
        <dbReference type="EMBL" id="GBE84858.1"/>
    </source>
</evidence>
<dbReference type="RefSeq" id="XP_027615771.1">
    <property type="nucleotide sequence ID" value="XM_027759970.1"/>
</dbReference>
<dbReference type="GeneID" id="38781775"/>
<reference evidence="2 3" key="1">
    <citation type="journal article" date="2018" name="Sci. Rep.">
        <title>Genome sequence of the cauliflower mushroom Sparassis crispa (Hanabiratake) and its association with beneficial usage.</title>
        <authorList>
            <person name="Kiyama R."/>
            <person name="Furutani Y."/>
            <person name="Kawaguchi K."/>
            <person name="Nakanishi T."/>
        </authorList>
    </citation>
    <scope>NUCLEOTIDE SEQUENCE [LARGE SCALE GENOMIC DNA]</scope>
</reference>
<dbReference type="Proteomes" id="UP000287166">
    <property type="component" value="Unassembled WGS sequence"/>
</dbReference>
<feature type="region of interest" description="Disordered" evidence="1">
    <location>
        <begin position="1"/>
        <end position="234"/>
    </location>
</feature>
<feature type="region of interest" description="Disordered" evidence="1">
    <location>
        <begin position="414"/>
        <end position="434"/>
    </location>
</feature>
<name>A0A401GRK1_9APHY</name>
<feature type="compositionally biased region" description="Low complexity" evidence="1">
    <location>
        <begin position="311"/>
        <end position="333"/>
    </location>
</feature>
<dbReference type="OrthoDB" id="3266879at2759"/>
<feature type="compositionally biased region" description="Polar residues" evidence="1">
    <location>
        <begin position="106"/>
        <end position="121"/>
    </location>
</feature>
<evidence type="ECO:0000313" key="3">
    <source>
        <dbReference type="Proteomes" id="UP000287166"/>
    </source>
</evidence>
<gene>
    <name evidence="2" type="ORF">SCP_0700380</name>
</gene>
<feature type="compositionally biased region" description="Low complexity" evidence="1">
    <location>
        <begin position="419"/>
        <end position="434"/>
    </location>
</feature>
<dbReference type="STRING" id="139825.A0A401GRK1"/>
<dbReference type="AlphaFoldDB" id="A0A401GRK1"/>
<feature type="compositionally biased region" description="Polar residues" evidence="1">
    <location>
        <begin position="55"/>
        <end position="74"/>
    </location>
</feature>
<organism evidence="2 3">
    <name type="scientific">Sparassis crispa</name>
    <dbReference type="NCBI Taxonomy" id="139825"/>
    <lineage>
        <taxon>Eukaryota</taxon>
        <taxon>Fungi</taxon>
        <taxon>Dikarya</taxon>
        <taxon>Basidiomycota</taxon>
        <taxon>Agaricomycotina</taxon>
        <taxon>Agaricomycetes</taxon>
        <taxon>Polyporales</taxon>
        <taxon>Sparassidaceae</taxon>
        <taxon>Sparassis</taxon>
    </lineage>
</organism>